<keyword evidence="2" id="KW-0812">Transmembrane</keyword>
<evidence type="ECO:0000313" key="5">
    <source>
        <dbReference type="Proteomes" id="UP001374584"/>
    </source>
</evidence>
<evidence type="ECO:0000256" key="1">
    <source>
        <dbReference type="SAM" id="MobiDB-lite"/>
    </source>
</evidence>
<dbReference type="InterPro" id="IPR025520">
    <property type="entry name" value="DUF4408"/>
</dbReference>
<dbReference type="PANTHER" id="PTHR33098">
    <property type="entry name" value="COTTON FIBER (DUF761)"/>
    <property type="match status" value="1"/>
</dbReference>
<dbReference type="PANTHER" id="PTHR33098:SF57">
    <property type="entry name" value="DUF4408 DOMAIN PROTEIN"/>
    <property type="match status" value="1"/>
</dbReference>
<gene>
    <name evidence="4" type="ORF">VNO80_22354</name>
</gene>
<comment type="caution">
    <text evidence="4">The sequence shown here is derived from an EMBL/GenBank/DDBJ whole genome shotgun (WGS) entry which is preliminary data.</text>
</comment>
<dbReference type="AlphaFoldDB" id="A0AAN9M411"/>
<feature type="transmembrane region" description="Helical" evidence="2">
    <location>
        <begin position="6"/>
        <end position="30"/>
    </location>
</feature>
<dbReference type="EMBL" id="JAYMYR010000008">
    <property type="protein sequence ID" value="KAK7347815.1"/>
    <property type="molecule type" value="Genomic_DNA"/>
</dbReference>
<dbReference type="Pfam" id="PF05553">
    <property type="entry name" value="DUF761"/>
    <property type="match status" value="1"/>
</dbReference>
<keyword evidence="2" id="KW-1133">Transmembrane helix</keyword>
<evidence type="ECO:0000313" key="4">
    <source>
        <dbReference type="EMBL" id="KAK7347815.1"/>
    </source>
</evidence>
<feature type="domain" description="DUF4408" evidence="3">
    <location>
        <begin position="6"/>
        <end position="34"/>
    </location>
</feature>
<feature type="compositionally biased region" description="Basic and acidic residues" evidence="1">
    <location>
        <begin position="102"/>
        <end position="120"/>
    </location>
</feature>
<accession>A0AAN9M411</accession>
<feature type="region of interest" description="Disordered" evidence="1">
    <location>
        <begin position="97"/>
        <end position="123"/>
    </location>
</feature>
<reference evidence="4 5" key="1">
    <citation type="submission" date="2024-01" db="EMBL/GenBank/DDBJ databases">
        <title>The genomes of 5 underutilized Papilionoideae crops provide insights into root nodulation and disease resistanc.</title>
        <authorList>
            <person name="Jiang F."/>
        </authorList>
    </citation>
    <scope>NUCLEOTIDE SEQUENCE [LARGE SCALE GENOMIC DNA]</scope>
    <source>
        <strain evidence="4">JINMINGXINNONG_FW02</strain>
        <tissue evidence="4">Leaves</tissue>
    </source>
</reference>
<keyword evidence="2" id="KW-0472">Membrane</keyword>
<evidence type="ECO:0000256" key="2">
    <source>
        <dbReference type="SAM" id="Phobius"/>
    </source>
</evidence>
<sequence length="270" mass="31077">MADPASFIASWLTPSSLFILVNLVIGTIAVTSRFTPKNHHHHPHLAPSPSLLQRVSSFNLTHYYNHHHHQDPDFTQPQLVPTPSLLERCTSFNLSFRKHRPSHEETQQLQSEHAESRNPELVRTPSLLERLTSFDLSLHKQEPTHAQTQHVQPEPEPEQPELVRSPSLLQRLQSINLSRLFRSEFIHGEDPSGGSGETEMRRSASERGVSTEREEEEEVERRRPQTARAEATCCIEEDEVDAKADDFINRFKKQLRLQRIDSLLRYRAGN</sequence>
<dbReference type="Pfam" id="PF14364">
    <property type="entry name" value="DUF4408"/>
    <property type="match status" value="1"/>
</dbReference>
<protein>
    <recommendedName>
        <fullName evidence="3">DUF4408 domain-containing protein</fullName>
    </recommendedName>
</protein>
<name>A0AAN9M411_PHACN</name>
<proteinExistence type="predicted"/>
<evidence type="ECO:0000259" key="3">
    <source>
        <dbReference type="Pfam" id="PF14364"/>
    </source>
</evidence>
<dbReference type="InterPro" id="IPR008480">
    <property type="entry name" value="DUF761_pln"/>
</dbReference>
<feature type="region of interest" description="Disordered" evidence="1">
    <location>
        <begin position="186"/>
        <end position="228"/>
    </location>
</feature>
<organism evidence="4 5">
    <name type="scientific">Phaseolus coccineus</name>
    <name type="common">Scarlet runner bean</name>
    <name type="synonym">Phaseolus multiflorus</name>
    <dbReference type="NCBI Taxonomy" id="3886"/>
    <lineage>
        <taxon>Eukaryota</taxon>
        <taxon>Viridiplantae</taxon>
        <taxon>Streptophyta</taxon>
        <taxon>Embryophyta</taxon>
        <taxon>Tracheophyta</taxon>
        <taxon>Spermatophyta</taxon>
        <taxon>Magnoliopsida</taxon>
        <taxon>eudicotyledons</taxon>
        <taxon>Gunneridae</taxon>
        <taxon>Pentapetalae</taxon>
        <taxon>rosids</taxon>
        <taxon>fabids</taxon>
        <taxon>Fabales</taxon>
        <taxon>Fabaceae</taxon>
        <taxon>Papilionoideae</taxon>
        <taxon>50 kb inversion clade</taxon>
        <taxon>NPAAA clade</taxon>
        <taxon>indigoferoid/millettioid clade</taxon>
        <taxon>Phaseoleae</taxon>
        <taxon>Phaseolus</taxon>
    </lineage>
</organism>
<feature type="region of interest" description="Disordered" evidence="1">
    <location>
        <begin position="142"/>
        <end position="163"/>
    </location>
</feature>
<feature type="compositionally biased region" description="Basic and acidic residues" evidence="1">
    <location>
        <begin position="198"/>
        <end position="212"/>
    </location>
</feature>
<keyword evidence="5" id="KW-1185">Reference proteome</keyword>
<dbReference type="Proteomes" id="UP001374584">
    <property type="component" value="Unassembled WGS sequence"/>
</dbReference>